<dbReference type="SMART" id="SM00322">
    <property type="entry name" value="KH"/>
    <property type="match status" value="1"/>
</dbReference>
<gene>
    <name evidence="8" type="primary">pnp</name>
    <name evidence="11" type="ORF">FTUN_2752</name>
</gene>
<dbReference type="Pfam" id="PF01138">
    <property type="entry name" value="RNase_PH"/>
    <property type="match status" value="2"/>
</dbReference>
<dbReference type="GO" id="GO:0006396">
    <property type="term" value="P:RNA processing"/>
    <property type="evidence" value="ECO:0007669"/>
    <property type="project" value="InterPro"/>
</dbReference>
<dbReference type="PROSITE" id="PS50126">
    <property type="entry name" value="S1"/>
    <property type="match status" value="1"/>
</dbReference>
<dbReference type="Pfam" id="PF00013">
    <property type="entry name" value="KH_1"/>
    <property type="match status" value="1"/>
</dbReference>
<dbReference type="GO" id="GO:0006402">
    <property type="term" value="P:mRNA catabolic process"/>
    <property type="evidence" value="ECO:0007669"/>
    <property type="project" value="UniProtKB-UniRule"/>
</dbReference>
<comment type="cofactor">
    <cofactor evidence="8">
        <name>Mg(2+)</name>
        <dbReference type="ChEBI" id="CHEBI:18420"/>
    </cofactor>
</comment>
<dbReference type="PROSITE" id="PS50084">
    <property type="entry name" value="KH_TYPE_1"/>
    <property type="match status" value="1"/>
</dbReference>
<dbReference type="SUPFAM" id="SSF50249">
    <property type="entry name" value="Nucleic acid-binding proteins"/>
    <property type="match status" value="1"/>
</dbReference>
<dbReference type="NCBIfam" id="TIGR03591">
    <property type="entry name" value="polynuc_phos"/>
    <property type="match status" value="1"/>
</dbReference>
<dbReference type="SUPFAM" id="SSF55666">
    <property type="entry name" value="Ribonuclease PH domain 2-like"/>
    <property type="match status" value="2"/>
</dbReference>
<dbReference type="SUPFAM" id="SSF54791">
    <property type="entry name" value="Eukaryotic type KH-domain (KH-domain type I)"/>
    <property type="match status" value="1"/>
</dbReference>
<dbReference type="PANTHER" id="PTHR11252">
    <property type="entry name" value="POLYRIBONUCLEOTIDE NUCLEOTIDYLTRANSFERASE"/>
    <property type="match status" value="1"/>
</dbReference>
<dbReference type="InterPro" id="IPR036345">
    <property type="entry name" value="ExoRNase_PH_dom2_sf"/>
</dbReference>
<dbReference type="InterPro" id="IPR015848">
    <property type="entry name" value="PNPase_PH_RNA-bd_bac/org-type"/>
</dbReference>
<dbReference type="EMBL" id="CP053452">
    <property type="protein sequence ID" value="QJW95210.1"/>
    <property type="molecule type" value="Genomic_DNA"/>
</dbReference>
<evidence type="ECO:0000256" key="4">
    <source>
        <dbReference type="ARBA" id="ARBA00022695"/>
    </source>
</evidence>
<evidence type="ECO:0000256" key="1">
    <source>
        <dbReference type="ARBA" id="ARBA00007404"/>
    </source>
</evidence>
<evidence type="ECO:0000313" key="12">
    <source>
        <dbReference type="Proteomes" id="UP000503447"/>
    </source>
</evidence>
<dbReference type="HAMAP" id="MF_01595">
    <property type="entry name" value="PNPase"/>
    <property type="match status" value="1"/>
</dbReference>
<dbReference type="InterPro" id="IPR004087">
    <property type="entry name" value="KH_dom"/>
</dbReference>
<evidence type="ECO:0000313" key="11">
    <source>
        <dbReference type="EMBL" id="QJW95210.1"/>
    </source>
</evidence>
<dbReference type="Pfam" id="PF03726">
    <property type="entry name" value="PNPase"/>
    <property type="match status" value="1"/>
</dbReference>
<dbReference type="EC" id="2.7.7.8" evidence="8"/>
<accession>A0A6M5YP92</accession>
<organism evidence="11 12">
    <name type="scientific">Frigoriglobus tundricola</name>
    <dbReference type="NCBI Taxonomy" id="2774151"/>
    <lineage>
        <taxon>Bacteria</taxon>
        <taxon>Pseudomonadati</taxon>
        <taxon>Planctomycetota</taxon>
        <taxon>Planctomycetia</taxon>
        <taxon>Gemmatales</taxon>
        <taxon>Gemmataceae</taxon>
        <taxon>Frigoriglobus</taxon>
    </lineage>
</organism>
<dbReference type="FunFam" id="3.30.230.70:FF:000002">
    <property type="entry name" value="Polyribonucleotide nucleotidyltransferase"/>
    <property type="match status" value="1"/>
</dbReference>
<dbReference type="CDD" id="cd11364">
    <property type="entry name" value="RNase_PH_PNPase_2"/>
    <property type="match status" value="1"/>
</dbReference>
<reference evidence="12" key="1">
    <citation type="submission" date="2020-05" db="EMBL/GenBank/DDBJ databases">
        <title>Frigoriglobus tundricola gen. nov., sp. nov., a psychrotolerant cellulolytic planctomycete of the family Gemmataceae with two divergent copies of 16S rRNA gene.</title>
        <authorList>
            <person name="Kulichevskaya I.S."/>
            <person name="Ivanova A.A."/>
            <person name="Naumoff D.G."/>
            <person name="Beletsky A.V."/>
            <person name="Rijpstra W.I.C."/>
            <person name="Sinninghe Damste J.S."/>
            <person name="Mardanov A.V."/>
            <person name="Ravin N.V."/>
            <person name="Dedysh S.N."/>
        </authorList>
    </citation>
    <scope>NUCLEOTIDE SEQUENCE [LARGE SCALE GENOMIC DNA]</scope>
    <source>
        <strain evidence="12">PL17</strain>
    </source>
</reference>
<evidence type="ECO:0000256" key="7">
    <source>
        <dbReference type="ARBA" id="ARBA00022884"/>
    </source>
</evidence>
<dbReference type="InterPro" id="IPR036456">
    <property type="entry name" value="PNPase_PH_RNA-bd_sf"/>
</dbReference>
<keyword evidence="12" id="KW-1185">Reference proteome</keyword>
<dbReference type="CDD" id="cd04472">
    <property type="entry name" value="S1_PNPase"/>
    <property type="match status" value="1"/>
</dbReference>
<dbReference type="FunFam" id="3.30.1370.10:FF:000001">
    <property type="entry name" value="Polyribonucleotide nucleotidyltransferase"/>
    <property type="match status" value="1"/>
</dbReference>
<comment type="function">
    <text evidence="8">Involved in mRNA degradation. Catalyzes the phosphorolysis of single-stranded polyribonucleotides processively in the 3'- to 5'-direction.</text>
</comment>
<dbReference type="InterPro" id="IPR015847">
    <property type="entry name" value="ExoRNase_PH_dom2"/>
</dbReference>
<dbReference type="Pfam" id="PF03725">
    <property type="entry name" value="RNase_PH_C"/>
    <property type="match status" value="1"/>
</dbReference>
<dbReference type="InterPro" id="IPR012162">
    <property type="entry name" value="PNPase"/>
</dbReference>
<dbReference type="SMART" id="SM00316">
    <property type="entry name" value="S1"/>
    <property type="match status" value="1"/>
</dbReference>
<dbReference type="FunFam" id="3.30.230.70:FF:000001">
    <property type="entry name" value="Polyribonucleotide nucleotidyltransferase"/>
    <property type="match status" value="1"/>
</dbReference>
<sequence length="746" mass="80281">MPVHPARVECQIGGRTLVLETGKLAKQAHGAVLVTYGDTAVLCAAVEGSPIPGRDFFPLQVEYRERTYAAGKFPGGFIKRETRPSTKETLTSRLIDRPSRPLFPTNYFNEVQIHCTVLSSDKENDPDMLALIGTSAALHVSHIPFLKPYGGVRLGRVNGELIVLPTATQMEESDLDLIVAATRDAVCMIEGFARELPEQETGDAIMEAFRQCAIVIDAIDRLRAEAGLAPKVLPPAVPENPLADELYHKYGKEYHEKYLTKGKKERNAALDEFKDEIKKVYLPEGEPSPKYTAAQVSAALGALRERIFREITLGGTRIDGRAPKDLRHVSAEVAVLPRTHGTAVFQRGETQALVVATLGTIADEQKVDGLQDEYSKKFFLDYNFPPYSVGECKPIRAPGRREIGHGMLAERSLKAVIPPPARFPYTIRLVSEILESNGSSSMASVCGGTLALMDAGVPIKRPVAGISVGLVMEKEHFTLLTDIQGDEDHYGDMDFKVAGTQKGVTGIQLDIKVDGINEAIVRGALEQAKEGRLQILKTMLGTLPAPRKDISGYAPRLIQLKINPEFIGKLIGPGGKMIRAIQEETGAKIDIEDDGTVSIASANAEGVEAARRMVEGLTAEVKVGAIYDGKVISIKEFGAFIEIAPGRDGLCHVSELDAGFVQRPEDVVQIGDKVQVKVIAIDDQGRVKLSRKALLAPREEGDNGGGGGGGDRGGDRGDRGGGGGRGGDRGGRGGDRGGHRGGGRRD</sequence>
<dbReference type="RefSeq" id="WP_171471047.1">
    <property type="nucleotide sequence ID" value="NZ_CP053452.2"/>
</dbReference>
<dbReference type="InterPro" id="IPR012340">
    <property type="entry name" value="NA-bd_OB-fold"/>
</dbReference>
<name>A0A6M5YP92_9BACT</name>
<dbReference type="SUPFAM" id="SSF46915">
    <property type="entry name" value="Polynucleotide phosphorylase/guanosine pentaphosphate synthase (PNPase/GPSI), domain 3"/>
    <property type="match status" value="1"/>
</dbReference>
<dbReference type="InterPro" id="IPR036612">
    <property type="entry name" value="KH_dom_type_1_sf"/>
</dbReference>
<evidence type="ECO:0000259" key="10">
    <source>
        <dbReference type="PROSITE" id="PS50126"/>
    </source>
</evidence>
<dbReference type="AlphaFoldDB" id="A0A6M5YP92"/>
<comment type="similarity">
    <text evidence="1 8">Belongs to the polyribonucleotide nucleotidyltransferase family.</text>
</comment>
<dbReference type="Gene3D" id="3.30.1370.10">
    <property type="entry name" value="K Homology domain, type 1"/>
    <property type="match status" value="1"/>
</dbReference>
<dbReference type="InterPro" id="IPR020568">
    <property type="entry name" value="Ribosomal_Su5_D2-typ_SF"/>
</dbReference>
<proteinExistence type="inferred from homology"/>
<keyword evidence="6 8" id="KW-0460">Magnesium</keyword>
<dbReference type="InterPro" id="IPR004088">
    <property type="entry name" value="KH_dom_type_1"/>
</dbReference>
<keyword evidence="2 8" id="KW-0963">Cytoplasm</keyword>
<dbReference type="GO" id="GO:0005829">
    <property type="term" value="C:cytosol"/>
    <property type="evidence" value="ECO:0007669"/>
    <property type="project" value="TreeGrafter"/>
</dbReference>
<comment type="catalytic activity">
    <reaction evidence="8">
        <text>RNA(n+1) + phosphate = RNA(n) + a ribonucleoside 5'-diphosphate</text>
        <dbReference type="Rhea" id="RHEA:22096"/>
        <dbReference type="Rhea" id="RHEA-COMP:14527"/>
        <dbReference type="Rhea" id="RHEA-COMP:17342"/>
        <dbReference type="ChEBI" id="CHEBI:43474"/>
        <dbReference type="ChEBI" id="CHEBI:57930"/>
        <dbReference type="ChEBI" id="CHEBI:140395"/>
        <dbReference type="EC" id="2.7.7.8"/>
    </reaction>
</comment>
<dbReference type="PANTHER" id="PTHR11252:SF0">
    <property type="entry name" value="POLYRIBONUCLEOTIDE NUCLEOTIDYLTRANSFERASE 1, MITOCHONDRIAL"/>
    <property type="match status" value="1"/>
</dbReference>
<dbReference type="Gene3D" id="2.40.50.140">
    <property type="entry name" value="Nucleic acid-binding proteins"/>
    <property type="match status" value="1"/>
</dbReference>
<dbReference type="SUPFAM" id="SSF54211">
    <property type="entry name" value="Ribosomal protein S5 domain 2-like"/>
    <property type="match status" value="2"/>
</dbReference>
<dbReference type="Pfam" id="PF00575">
    <property type="entry name" value="S1"/>
    <property type="match status" value="1"/>
</dbReference>
<protein>
    <recommendedName>
        <fullName evidence="8">Polyribonucleotide nucleotidyltransferase</fullName>
        <ecNumber evidence="8">2.7.7.8</ecNumber>
    </recommendedName>
    <alternativeName>
        <fullName evidence="8">Polynucleotide phosphorylase</fullName>
        <shortName evidence="8">PNPase</shortName>
    </alternativeName>
</protein>
<dbReference type="CDD" id="cd11363">
    <property type="entry name" value="RNase_PH_PNPase_1"/>
    <property type="match status" value="1"/>
</dbReference>
<dbReference type="Gene3D" id="3.30.230.70">
    <property type="entry name" value="GHMP Kinase, N-terminal domain"/>
    <property type="match status" value="2"/>
</dbReference>
<keyword evidence="3 8" id="KW-0808">Transferase</keyword>
<dbReference type="KEGG" id="ftj:FTUN_2752"/>
<evidence type="ECO:0000256" key="3">
    <source>
        <dbReference type="ARBA" id="ARBA00022679"/>
    </source>
</evidence>
<dbReference type="InterPro" id="IPR001247">
    <property type="entry name" value="ExoRNase_PH_dom1"/>
</dbReference>
<dbReference type="GO" id="GO:0000287">
    <property type="term" value="F:magnesium ion binding"/>
    <property type="evidence" value="ECO:0007669"/>
    <property type="project" value="UniProtKB-UniRule"/>
</dbReference>
<evidence type="ECO:0000256" key="8">
    <source>
        <dbReference type="HAMAP-Rule" id="MF_01595"/>
    </source>
</evidence>
<evidence type="ECO:0000256" key="2">
    <source>
        <dbReference type="ARBA" id="ARBA00022490"/>
    </source>
</evidence>
<dbReference type="InterPro" id="IPR027408">
    <property type="entry name" value="PNPase/RNase_PH_dom_sf"/>
</dbReference>
<dbReference type="GO" id="GO:0003723">
    <property type="term" value="F:RNA binding"/>
    <property type="evidence" value="ECO:0007669"/>
    <property type="project" value="UniProtKB-UniRule"/>
</dbReference>
<feature type="domain" description="S1 motif" evidence="10">
    <location>
        <begin position="624"/>
        <end position="692"/>
    </location>
</feature>
<evidence type="ECO:0000256" key="9">
    <source>
        <dbReference type="SAM" id="MobiDB-lite"/>
    </source>
</evidence>
<dbReference type="CDD" id="cd02393">
    <property type="entry name" value="KH-I_PNPase"/>
    <property type="match status" value="1"/>
</dbReference>
<dbReference type="Proteomes" id="UP000503447">
    <property type="component" value="Chromosome"/>
</dbReference>
<dbReference type="NCBIfam" id="NF008805">
    <property type="entry name" value="PRK11824.1"/>
    <property type="match status" value="1"/>
</dbReference>
<feature type="binding site" evidence="8">
    <location>
        <position position="488"/>
    </location>
    <ligand>
        <name>Mg(2+)</name>
        <dbReference type="ChEBI" id="CHEBI:18420"/>
    </ligand>
</feature>
<feature type="region of interest" description="Disordered" evidence="9">
    <location>
        <begin position="692"/>
        <end position="746"/>
    </location>
</feature>
<dbReference type="GO" id="GO:0000175">
    <property type="term" value="F:3'-5'-RNA exonuclease activity"/>
    <property type="evidence" value="ECO:0007669"/>
    <property type="project" value="TreeGrafter"/>
</dbReference>
<keyword evidence="4 8" id="KW-0548">Nucleotidyltransferase</keyword>
<feature type="binding site" evidence="8">
    <location>
        <position position="494"/>
    </location>
    <ligand>
        <name>Mg(2+)</name>
        <dbReference type="ChEBI" id="CHEBI:18420"/>
    </ligand>
</feature>
<comment type="subcellular location">
    <subcellularLocation>
        <location evidence="8">Cytoplasm</location>
    </subcellularLocation>
</comment>
<dbReference type="FunFam" id="2.40.50.140:FF:000189">
    <property type="entry name" value="Polyribonucleotide nucleotidyltransferase, putative"/>
    <property type="match status" value="1"/>
</dbReference>
<dbReference type="GO" id="GO:0004654">
    <property type="term" value="F:polyribonucleotide nucleotidyltransferase activity"/>
    <property type="evidence" value="ECO:0007669"/>
    <property type="project" value="UniProtKB-UniRule"/>
</dbReference>
<evidence type="ECO:0000256" key="6">
    <source>
        <dbReference type="ARBA" id="ARBA00022842"/>
    </source>
</evidence>
<evidence type="ECO:0000256" key="5">
    <source>
        <dbReference type="ARBA" id="ARBA00022723"/>
    </source>
</evidence>
<feature type="compositionally biased region" description="Basic and acidic residues" evidence="9">
    <location>
        <begin position="726"/>
        <end position="746"/>
    </location>
</feature>
<keyword evidence="7 8" id="KW-0694">RNA-binding</keyword>
<dbReference type="PIRSF" id="PIRSF005499">
    <property type="entry name" value="PNPase"/>
    <property type="match status" value="1"/>
</dbReference>
<dbReference type="InterPro" id="IPR003029">
    <property type="entry name" value="S1_domain"/>
</dbReference>
<keyword evidence="5 8" id="KW-0479">Metal-binding</keyword>